<evidence type="ECO:0000313" key="1">
    <source>
        <dbReference type="EMBL" id="MXY32762.1"/>
    </source>
</evidence>
<name>A0A6B0XYN9_9RHOB</name>
<accession>A0A6B0XYN9</accession>
<sequence>MRIRYSSSLSGRDYVATEARREARLDACPVHGPGCPTFARHGTYGRHTPWGRARIMRQYFRAAETTFSLLPDCLAAHLTGTLAELEDSAVRAERSDIA</sequence>
<dbReference type="AlphaFoldDB" id="A0A6B0XYN9"/>
<comment type="caution">
    <text evidence="1">The sequence shown here is derived from an EMBL/GenBank/DDBJ whole genome shotgun (WGS) entry which is preliminary data.</text>
</comment>
<gene>
    <name evidence="1" type="ORF">F4Y60_01470</name>
</gene>
<reference evidence="1" key="1">
    <citation type="submission" date="2019-09" db="EMBL/GenBank/DDBJ databases">
        <title>Characterisation of the sponge microbiome using genome-centric metagenomics.</title>
        <authorList>
            <person name="Engelberts J.P."/>
            <person name="Robbins S.J."/>
            <person name="De Goeij J.M."/>
            <person name="Aranda M."/>
            <person name="Bell S.C."/>
            <person name="Webster N.S."/>
        </authorList>
    </citation>
    <scope>NUCLEOTIDE SEQUENCE</scope>
    <source>
        <strain evidence="1">SB0664_bin_43</strain>
    </source>
</reference>
<proteinExistence type="predicted"/>
<dbReference type="EMBL" id="VXRY01000057">
    <property type="protein sequence ID" value="MXY32762.1"/>
    <property type="molecule type" value="Genomic_DNA"/>
</dbReference>
<organism evidence="1">
    <name type="scientific">Boseongicola sp. SB0664_bin_43</name>
    <dbReference type="NCBI Taxonomy" id="2604844"/>
    <lineage>
        <taxon>Bacteria</taxon>
        <taxon>Pseudomonadati</taxon>
        <taxon>Pseudomonadota</taxon>
        <taxon>Alphaproteobacteria</taxon>
        <taxon>Rhodobacterales</taxon>
        <taxon>Paracoccaceae</taxon>
        <taxon>Boseongicola</taxon>
    </lineage>
</organism>
<protein>
    <submittedName>
        <fullName evidence="1">Uncharacterized protein</fullName>
    </submittedName>
</protein>